<keyword evidence="1" id="KW-0175">Coiled coil</keyword>
<evidence type="ECO:0000256" key="1">
    <source>
        <dbReference type="SAM" id="Coils"/>
    </source>
</evidence>
<dbReference type="Proteomes" id="UP000574133">
    <property type="component" value="Unassembled WGS sequence"/>
</dbReference>
<feature type="coiled-coil region" evidence="1">
    <location>
        <begin position="62"/>
        <end position="89"/>
    </location>
</feature>
<organism evidence="2 3">
    <name type="scientific">Cohnella lubricantis</name>
    <dbReference type="NCBI Taxonomy" id="2163172"/>
    <lineage>
        <taxon>Bacteria</taxon>
        <taxon>Bacillati</taxon>
        <taxon>Bacillota</taxon>
        <taxon>Bacilli</taxon>
        <taxon>Bacillales</taxon>
        <taxon>Paenibacillaceae</taxon>
        <taxon>Cohnella</taxon>
    </lineage>
</organism>
<evidence type="ECO:0000313" key="3">
    <source>
        <dbReference type="Proteomes" id="UP000574133"/>
    </source>
</evidence>
<accession>A0A841T9M1</accession>
<dbReference type="RefSeq" id="WP_185177256.1">
    <property type="nucleotide sequence ID" value="NZ_CBCSEP010000012.1"/>
</dbReference>
<dbReference type="EMBL" id="JACJVN010000007">
    <property type="protein sequence ID" value="MBB6675950.1"/>
    <property type="molecule type" value="Genomic_DNA"/>
</dbReference>
<name>A0A841T9M1_9BACL</name>
<sequence>MNEQYVVTRRSLDFGHVVIPIDTILFVHKHYPRCSFRVLSGVFAGLFVGVDDVEPFSIWQELLQRREEVDELTRERDALLQTIERTIDEQKPVVLPREVCNALDTLKAQFALSDTDFHAWYIAQENNEHEDREWLKLLRDRANSDSFLDIVDALRYGYKVEEPEPVLTIEEEVAGIISEWLKEEPNSSERDDNLKLACRIVERIKQKEQEERVG</sequence>
<comment type="caution">
    <text evidence="2">The sequence shown here is derived from an EMBL/GenBank/DDBJ whole genome shotgun (WGS) entry which is preliminary data.</text>
</comment>
<reference evidence="2 3" key="1">
    <citation type="submission" date="2020-08" db="EMBL/GenBank/DDBJ databases">
        <title>Cohnella phylogeny.</title>
        <authorList>
            <person name="Dunlap C."/>
        </authorList>
    </citation>
    <scope>NUCLEOTIDE SEQUENCE [LARGE SCALE GENOMIC DNA]</scope>
    <source>
        <strain evidence="2 3">DSM 103658</strain>
    </source>
</reference>
<evidence type="ECO:0000313" key="2">
    <source>
        <dbReference type="EMBL" id="MBB6675950.1"/>
    </source>
</evidence>
<protein>
    <submittedName>
        <fullName evidence="2">Uncharacterized protein</fullName>
    </submittedName>
</protein>
<keyword evidence="3" id="KW-1185">Reference proteome</keyword>
<dbReference type="AlphaFoldDB" id="A0A841T9M1"/>
<gene>
    <name evidence="2" type="ORF">H4Q31_01265</name>
</gene>
<proteinExistence type="predicted"/>